<evidence type="ECO:0000313" key="2">
    <source>
        <dbReference type="Proteomes" id="UP001589747"/>
    </source>
</evidence>
<organism evidence="1 2">
    <name type="scientific">Paenibacillus aurantiacus</name>
    <dbReference type="NCBI Taxonomy" id="1936118"/>
    <lineage>
        <taxon>Bacteria</taxon>
        <taxon>Bacillati</taxon>
        <taxon>Bacillota</taxon>
        <taxon>Bacilli</taxon>
        <taxon>Bacillales</taxon>
        <taxon>Paenibacillaceae</taxon>
        <taxon>Paenibacillus</taxon>
    </lineage>
</organism>
<protein>
    <submittedName>
        <fullName evidence="1">Uncharacterized protein</fullName>
    </submittedName>
</protein>
<gene>
    <name evidence="1" type="ORF">ACFFSY_04215</name>
</gene>
<sequence>MINAIELKHVLIPYAEDELAEAESLERFLRSLLVQLRQYCDRQPSFADLALCVRRCLDTEPAAYQAGWELVKPPSKEDTYGEYADVERILHFQIADLRKMEIVEQRHRDHFLGTTSRMPHLWNNLDPSSYIEGAASGLAGEYRDVPVCGWPGIARFLELGRLNES</sequence>
<reference evidence="1 2" key="1">
    <citation type="submission" date="2024-09" db="EMBL/GenBank/DDBJ databases">
        <authorList>
            <person name="Sun Q."/>
            <person name="Mori K."/>
        </authorList>
    </citation>
    <scope>NUCLEOTIDE SEQUENCE [LARGE SCALE GENOMIC DNA]</scope>
    <source>
        <strain evidence="1 2">TISTR 2452</strain>
    </source>
</reference>
<dbReference type="EMBL" id="JBHMDO010000008">
    <property type="protein sequence ID" value="MFB9325127.1"/>
    <property type="molecule type" value="Genomic_DNA"/>
</dbReference>
<keyword evidence="2" id="KW-1185">Reference proteome</keyword>
<proteinExistence type="predicted"/>
<accession>A0ABV5KIS7</accession>
<dbReference type="RefSeq" id="WP_377490346.1">
    <property type="nucleotide sequence ID" value="NZ_JBHMDO010000008.1"/>
</dbReference>
<name>A0ABV5KIS7_9BACL</name>
<dbReference type="Proteomes" id="UP001589747">
    <property type="component" value="Unassembled WGS sequence"/>
</dbReference>
<evidence type="ECO:0000313" key="1">
    <source>
        <dbReference type="EMBL" id="MFB9325127.1"/>
    </source>
</evidence>
<comment type="caution">
    <text evidence="1">The sequence shown here is derived from an EMBL/GenBank/DDBJ whole genome shotgun (WGS) entry which is preliminary data.</text>
</comment>